<protein>
    <recommendedName>
        <fullName evidence="6 13">Tyrosine aminotransferase</fullName>
        <shortName evidence="13">TAT</shortName>
        <ecNumber evidence="5 13">2.6.1.5</ecNumber>
    </recommendedName>
</protein>
<dbReference type="InterPro" id="IPR005958">
    <property type="entry name" value="TyrNic_aminoTrfase"/>
</dbReference>
<evidence type="ECO:0000256" key="3">
    <source>
        <dbReference type="ARBA" id="ARBA00007441"/>
    </source>
</evidence>
<dbReference type="FunFam" id="3.40.640.10:FF:000048">
    <property type="entry name" value="tyrosine aminotransferase"/>
    <property type="match status" value="1"/>
</dbReference>
<evidence type="ECO:0000256" key="6">
    <source>
        <dbReference type="ARBA" id="ARBA00015959"/>
    </source>
</evidence>
<dbReference type="Proteomes" id="UP000005408">
    <property type="component" value="Unassembled WGS sequence"/>
</dbReference>
<dbReference type="InterPro" id="IPR015422">
    <property type="entry name" value="PyrdxlP-dep_Trfase_small"/>
</dbReference>
<evidence type="ECO:0000256" key="2">
    <source>
        <dbReference type="ARBA" id="ARBA00005203"/>
    </source>
</evidence>
<dbReference type="NCBIfam" id="TIGR01264">
    <property type="entry name" value="tyr_amTase_E"/>
    <property type="match status" value="1"/>
</dbReference>
<dbReference type="InterPro" id="IPR015421">
    <property type="entry name" value="PyrdxlP-dep_Trfase_major"/>
</dbReference>
<evidence type="ECO:0000313" key="17">
    <source>
        <dbReference type="Proteomes" id="UP000005408"/>
    </source>
</evidence>
<dbReference type="GO" id="GO:0004838">
    <property type="term" value="F:L-tyrosine-2-oxoglutarate transaminase activity"/>
    <property type="evidence" value="ECO:0007669"/>
    <property type="project" value="UniProtKB-UniRule"/>
</dbReference>
<evidence type="ECO:0000256" key="11">
    <source>
        <dbReference type="ARBA" id="ARBA00023232"/>
    </source>
</evidence>
<dbReference type="EnsemblMetazoa" id="G23617.3">
    <property type="protein sequence ID" value="G23617.3:cds"/>
    <property type="gene ID" value="G23617"/>
</dbReference>
<dbReference type="PIRSF" id="PIRSF000517">
    <property type="entry name" value="Tyr_transaminase"/>
    <property type="match status" value="1"/>
</dbReference>
<comment type="similarity">
    <text evidence="3 13">Belongs to the class-I pyridoxal-phosphate-dependent aminotransferase family.</text>
</comment>
<dbReference type="CDD" id="cd00609">
    <property type="entry name" value="AAT_like"/>
    <property type="match status" value="1"/>
</dbReference>
<dbReference type="Gene3D" id="3.90.1150.10">
    <property type="entry name" value="Aspartate Aminotransferase, domain 1"/>
    <property type="match status" value="1"/>
</dbReference>
<evidence type="ECO:0000256" key="5">
    <source>
        <dbReference type="ARBA" id="ARBA00012749"/>
    </source>
</evidence>
<dbReference type="InterPro" id="IPR004839">
    <property type="entry name" value="Aminotransferase_I/II_large"/>
</dbReference>
<dbReference type="SUPFAM" id="SSF53383">
    <property type="entry name" value="PLP-dependent transferases"/>
    <property type="match status" value="1"/>
</dbReference>
<comment type="pathway">
    <text evidence="2 13">Amino-acid degradation; L-phenylalanine degradation; acetoacetate and fumarate from L-phenylalanine: step 2/6.</text>
</comment>
<comment type="function">
    <text evidence="13">Transaminase involved in tyrosine breakdown. Converts tyrosine to p-hydroxyphenylpyruvate.</text>
</comment>
<evidence type="ECO:0000256" key="4">
    <source>
        <dbReference type="ARBA" id="ARBA00011738"/>
    </source>
</evidence>
<dbReference type="OMA" id="CALDLCI"/>
<feature type="domain" description="Aminotransferase class I/classII large" evidence="15">
    <location>
        <begin position="43"/>
        <end position="404"/>
    </location>
</feature>
<evidence type="ECO:0000256" key="7">
    <source>
        <dbReference type="ARBA" id="ARBA00022576"/>
    </source>
</evidence>
<keyword evidence="7" id="KW-0032">Aminotransferase</keyword>
<comment type="catalytic activity">
    <reaction evidence="12 13">
        <text>L-tyrosine + 2-oxoglutarate = 3-(4-hydroxyphenyl)pyruvate + L-glutamate</text>
        <dbReference type="Rhea" id="RHEA:15093"/>
        <dbReference type="ChEBI" id="CHEBI:16810"/>
        <dbReference type="ChEBI" id="CHEBI:29985"/>
        <dbReference type="ChEBI" id="CHEBI:36242"/>
        <dbReference type="ChEBI" id="CHEBI:58315"/>
        <dbReference type="EC" id="2.6.1.5"/>
    </reaction>
</comment>
<proteinExistence type="inferred from homology"/>
<keyword evidence="17" id="KW-1185">Reference proteome</keyword>
<comment type="cofactor">
    <cofactor evidence="1 13 14">
        <name>pyridoxal 5'-phosphate</name>
        <dbReference type="ChEBI" id="CHEBI:597326"/>
    </cofactor>
</comment>
<dbReference type="InterPro" id="IPR015424">
    <property type="entry name" value="PyrdxlP-dep_Trfase"/>
</dbReference>
<sequence length="434" mass="48451">MSSKSKKMRMNWEVPASKMSHQTFNPIRNIVDTMKLTPNPDKEMIALSIGDPTVFNNLPIPEHINKCVVDKIHGQKHNGYNPSIGYEDSRAAVAKYSSTPGKELTAKDVVLTGGCSMALDLCICVLANPGQNILVPMPGFSIYKTLAESHGIQVKHYNLRPEKNWEVDLDHLESLIDDKTATILINNPSNPCGSVFSRNHLLSILELAKRHKVPIIADEIYEHFVFSGNEYHSLGSLSDDVPILSCSGLTKRFLVPGWRLGWIVINDRHDTFTEVRAGLVRLSQRLLGPNSIVQAALPEILSATPEHFFDETVQYVEENARNFYNRISKVPGLRPVEPQGAMYMMIGIDIDCFPGIKDDVDFTERMVKEQSVFCLPAQCFQFPNFFRVVLTIPKAKVSTACERIEEFCKKHYCPSKATNGSTGSDKLTNGSGSH</sequence>
<keyword evidence="8" id="KW-0808">Transferase</keyword>
<dbReference type="PRINTS" id="PR00753">
    <property type="entry name" value="ACCSYNTHASE"/>
</dbReference>
<evidence type="ECO:0000256" key="8">
    <source>
        <dbReference type="ARBA" id="ARBA00022679"/>
    </source>
</evidence>
<dbReference type="Gene3D" id="3.40.640.10">
    <property type="entry name" value="Type I PLP-dependent aspartate aminotransferase-like (Major domain)"/>
    <property type="match status" value="1"/>
</dbReference>
<accession>A0A8W8KHI8</accession>
<dbReference type="EC" id="2.6.1.5" evidence="5 13"/>
<dbReference type="EnsemblMetazoa" id="G23617.4">
    <property type="protein sequence ID" value="G23617.4:cds"/>
    <property type="gene ID" value="G23617"/>
</dbReference>
<dbReference type="PANTHER" id="PTHR45744">
    <property type="entry name" value="TYROSINE AMINOTRANSFERASE"/>
    <property type="match status" value="1"/>
</dbReference>
<evidence type="ECO:0000259" key="15">
    <source>
        <dbReference type="Pfam" id="PF00155"/>
    </source>
</evidence>
<keyword evidence="10 13" id="KW-0663">Pyridoxal phosphate</keyword>
<dbReference type="InterPro" id="IPR005957">
    <property type="entry name" value="Tyrosine_aminoTrfase"/>
</dbReference>
<keyword evidence="9" id="KW-0828">Tyrosine catabolism</keyword>
<dbReference type="GO" id="GO:0030170">
    <property type="term" value="F:pyridoxal phosphate binding"/>
    <property type="evidence" value="ECO:0007669"/>
    <property type="project" value="InterPro"/>
</dbReference>
<evidence type="ECO:0000313" key="16">
    <source>
        <dbReference type="EnsemblMetazoa" id="G23617.4:cds"/>
    </source>
</evidence>
<dbReference type="Pfam" id="PF00155">
    <property type="entry name" value="Aminotran_1_2"/>
    <property type="match status" value="1"/>
</dbReference>
<dbReference type="PROSITE" id="PS00105">
    <property type="entry name" value="AA_TRANSFER_CLASS_1"/>
    <property type="match status" value="1"/>
</dbReference>
<dbReference type="NCBIfam" id="TIGR01265">
    <property type="entry name" value="tyr_nico_aTase"/>
    <property type="match status" value="1"/>
</dbReference>
<evidence type="ECO:0000256" key="14">
    <source>
        <dbReference type="PIRSR" id="PIRSR000517-1"/>
    </source>
</evidence>
<evidence type="ECO:0000256" key="12">
    <source>
        <dbReference type="ARBA" id="ARBA00047798"/>
    </source>
</evidence>
<dbReference type="InterPro" id="IPR004838">
    <property type="entry name" value="NHTrfase_class1_PyrdxlP-BS"/>
</dbReference>
<evidence type="ECO:0000256" key="13">
    <source>
        <dbReference type="PIRNR" id="PIRNR000517"/>
    </source>
</evidence>
<dbReference type="PANTHER" id="PTHR45744:SF2">
    <property type="entry name" value="TYROSINE AMINOTRANSFERASE"/>
    <property type="match status" value="1"/>
</dbReference>
<keyword evidence="11" id="KW-0585">Phenylalanine catabolism</keyword>
<reference evidence="16" key="1">
    <citation type="submission" date="2022-08" db="UniProtKB">
        <authorList>
            <consortium name="EnsemblMetazoa"/>
        </authorList>
    </citation>
    <scope>IDENTIFICATION</scope>
    <source>
        <strain evidence="16">05x7-T-G4-1.051#20</strain>
    </source>
</reference>
<evidence type="ECO:0000256" key="1">
    <source>
        <dbReference type="ARBA" id="ARBA00001933"/>
    </source>
</evidence>
<organism evidence="16 17">
    <name type="scientific">Magallana gigas</name>
    <name type="common">Pacific oyster</name>
    <name type="synonym">Crassostrea gigas</name>
    <dbReference type="NCBI Taxonomy" id="29159"/>
    <lineage>
        <taxon>Eukaryota</taxon>
        <taxon>Metazoa</taxon>
        <taxon>Spiralia</taxon>
        <taxon>Lophotrochozoa</taxon>
        <taxon>Mollusca</taxon>
        <taxon>Bivalvia</taxon>
        <taxon>Autobranchia</taxon>
        <taxon>Pteriomorphia</taxon>
        <taxon>Ostreida</taxon>
        <taxon>Ostreoidea</taxon>
        <taxon>Ostreidae</taxon>
        <taxon>Magallana</taxon>
    </lineage>
</organism>
<name>A0A8W8KHI8_MAGGI</name>
<dbReference type="OrthoDB" id="7042322at2759"/>
<evidence type="ECO:0000256" key="9">
    <source>
        <dbReference type="ARBA" id="ARBA00022878"/>
    </source>
</evidence>
<evidence type="ECO:0000256" key="10">
    <source>
        <dbReference type="ARBA" id="ARBA00022898"/>
    </source>
</evidence>
<dbReference type="AlphaFoldDB" id="A0A8W8KHI8"/>
<dbReference type="GO" id="GO:0006572">
    <property type="term" value="P:L-tyrosine catabolic process"/>
    <property type="evidence" value="ECO:0007669"/>
    <property type="project" value="UniProtKB-KW"/>
</dbReference>
<dbReference type="GO" id="GO:0006559">
    <property type="term" value="P:L-phenylalanine catabolic process"/>
    <property type="evidence" value="ECO:0007669"/>
    <property type="project" value="UniProtKB-UniRule"/>
</dbReference>
<feature type="modified residue" description="N6-(pyridoxal phosphate)lysine" evidence="14">
    <location>
        <position position="251"/>
    </location>
</feature>
<comment type="subunit">
    <text evidence="4 13">Homodimer.</text>
</comment>